<protein>
    <submittedName>
        <fullName evidence="2">Uncharacterized protein</fullName>
    </submittedName>
</protein>
<proteinExistence type="predicted"/>
<dbReference type="AlphaFoldDB" id="A0AAW1MWH1"/>
<dbReference type="EMBL" id="JBDFQZ010000002">
    <property type="protein sequence ID" value="KAK9750779.1"/>
    <property type="molecule type" value="Genomic_DNA"/>
</dbReference>
<evidence type="ECO:0000313" key="2">
    <source>
        <dbReference type="EMBL" id="KAK9750779.1"/>
    </source>
</evidence>
<evidence type="ECO:0000313" key="3">
    <source>
        <dbReference type="Proteomes" id="UP001443914"/>
    </source>
</evidence>
<gene>
    <name evidence="2" type="ORF">RND81_02G221500</name>
</gene>
<evidence type="ECO:0000256" key="1">
    <source>
        <dbReference type="SAM" id="MobiDB-lite"/>
    </source>
</evidence>
<comment type="caution">
    <text evidence="2">The sequence shown here is derived from an EMBL/GenBank/DDBJ whole genome shotgun (WGS) entry which is preliminary data.</text>
</comment>
<accession>A0AAW1MWH1</accession>
<reference evidence="2" key="1">
    <citation type="submission" date="2024-03" db="EMBL/GenBank/DDBJ databases">
        <title>WGS assembly of Saponaria officinalis var. Norfolk2.</title>
        <authorList>
            <person name="Jenkins J."/>
            <person name="Shu S."/>
            <person name="Grimwood J."/>
            <person name="Barry K."/>
            <person name="Goodstein D."/>
            <person name="Schmutz J."/>
            <person name="Leebens-Mack J."/>
            <person name="Osbourn A."/>
        </authorList>
    </citation>
    <scope>NUCLEOTIDE SEQUENCE [LARGE SCALE GENOMIC DNA]</scope>
    <source>
        <strain evidence="2">JIC</strain>
    </source>
</reference>
<keyword evidence="3" id="KW-1185">Reference proteome</keyword>
<organism evidence="2 3">
    <name type="scientific">Saponaria officinalis</name>
    <name type="common">Common soapwort</name>
    <name type="synonym">Lychnis saponaria</name>
    <dbReference type="NCBI Taxonomy" id="3572"/>
    <lineage>
        <taxon>Eukaryota</taxon>
        <taxon>Viridiplantae</taxon>
        <taxon>Streptophyta</taxon>
        <taxon>Embryophyta</taxon>
        <taxon>Tracheophyta</taxon>
        <taxon>Spermatophyta</taxon>
        <taxon>Magnoliopsida</taxon>
        <taxon>eudicotyledons</taxon>
        <taxon>Gunneridae</taxon>
        <taxon>Pentapetalae</taxon>
        <taxon>Caryophyllales</taxon>
        <taxon>Caryophyllaceae</taxon>
        <taxon>Caryophylleae</taxon>
        <taxon>Saponaria</taxon>
    </lineage>
</organism>
<feature type="region of interest" description="Disordered" evidence="1">
    <location>
        <begin position="1"/>
        <end position="24"/>
    </location>
</feature>
<dbReference type="Proteomes" id="UP001443914">
    <property type="component" value="Unassembled WGS sequence"/>
</dbReference>
<name>A0AAW1MWH1_SAPOF</name>
<sequence length="167" mass="19210">MSTRVRKHESGAEKRKKKKRIEELTKSQRGVLDKFFVKNSHNSTTNENINSSVNLEGNVSNENDGEIEMLHVEETTYNNNVDASLSDGETNECPNHGDTFSFDIFDPRNWDALTSKMIDVLVEQGPKRDIPSDIGPKDNYGKFFSLTFYTRVFSNGEKCDRDWLYLF</sequence>